<gene>
    <name evidence="6" type="primary">rimI</name>
    <name evidence="6" type="ORF">DXZ20_14365</name>
</gene>
<dbReference type="Proteomes" id="UP000481033">
    <property type="component" value="Unassembled WGS sequence"/>
</dbReference>
<name>A0A6M0RLZ8_9CYAN</name>
<keyword evidence="3 6" id="KW-0808">Transferase</keyword>
<proteinExistence type="inferred from homology"/>
<dbReference type="InterPro" id="IPR050680">
    <property type="entry name" value="YpeA/RimI_acetyltransf"/>
</dbReference>
<dbReference type="PANTHER" id="PTHR43420:SF44">
    <property type="entry name" value="ACETYLTRANSFERASE YPEA"/>
    <property type="match status" value="1"/>
</dbReference>
<comment type="similarity">
    <text evidence="1">Belongs to the acetyltransferase family. RimI subfamily.</text>
</comment>
<protein>
    <submittedName>
        <fullName evidence="6">Ribosomal-protein-alanine N-acetyltransferase</fullName>
    </submittedName>
</protein>
<dbReference type="PANTHER" id="PTHR43420">
    <property type="entry name" value="ACETYLTRANSFERASE"/>
    <property type="match status" value="1"/>
</dbReference>
<dbReference type="AlphaFoldDB" id="A0A6M0RLZ8"/>
<keyword evidence="2" id="KW-0963">Cytoplasm</keyword>
<feature type="domain" description="N-acetyltransferase" evidence="5">
    <location>
        <begin position="34"/>
        <end position="177"/>
    </location>
</feature>
<evidence type="ECO:0000256" key="2">
    <source>
        <dbReference type="ARBA" id="ARBA00022490"/>
    </source>
</evidence>
<keyword evidence="7" id="KW-1185">Reference proteome</keyword>
<accession>A0A6M0RLZ8</accession>
<reference evidence="6 7" key="1">
    <citation type="journal article" date="2020" name="Microb. Ecol.">
        <title>Ecogenomics of the Marine Benthic Filamentous Cyanobacterium Adonisia.</title>
        <authorList>
            <person name="Walter J.M."/>
            <person name="Coutinho F.H."/>
            <person name="Leomil L."/>
            <person name="Hargreaves P.I."/>
            <person name="Campeao M.E."/>
            <person name="Vieira V.V."/>
            <person name="Silva B.S."/>
            <person name="Fistarol G.O."/>
            <person name="Salomon P.S."/>
            <person name="Sawabe T."/>
            <person name="Mino S."/>
            <person name="Hosokawa M."/>
            <person name="Miyashita H."/>
            <person name="Maruyama F."/>
            <person name="van Verk M.C."/>
            <person name="Dutilh B.E."/>
            <person name="Thompson C.C."/>
            <person name="Thompson F.L."/>
        </authorList>
    </citation>
    <scope>NUCLEOTIDE SEQUENCE [LARGE SCALE GENOMIC DNA]</scope>
    <source>
        <strain evidence="6 7">CCMR0081</strain>
    </source>
</reference>
<evidence type="ECO:0000256" key="3">
    <source>
        <dbReference type="ARBA" id="ARBA00022679"/>
    </source>
</evidence>
<organism evidence="6 7">
    <name type="scientific">Adonisia turfae CCMR0081</name>
    <dbReference type="NCBI Taxonomy" id="2292702"/>
    <lineage>
        <taxon>Bacteria</taxon>
        <taxon>Bacillati</taxon>
        <taxon>Cyanobacteriota</taxon>
        <taxon>Adonisia</taxon>
        <taxon>Adonisia turfae</taxon>
    </lineage>
</organism>
<evidence type="ECO:0000313" key="7">
    <source>
        <dbReference type="Proteomes" id="UP000481033"/>
    </source>
</evidence>
<comment type="caution">
    <text evidence="6">The sequence shown here is derived from an EMBL/GenBank/DDBJ whole genome shotgun (WGS) entry which is preliminary data.</text>
</comment>
<dbReference type="InterPro" id="IPR006464">
    <property type="entry name" value="AcTrfase_RimI/Ard1"/>
</dbReference>
<dbReference type="Gene3D" id="3.40.630.30">
    <property type="match status" value="1"/>
</dbReference>
<dbReference type="Pfam" id="PF00583">
    <property type="entry name" value="Acetyltransf_1"/>
    <property type="match status" value="1"/>
</dbReference>
<dbReference type="GO" id="GO:0008080">
    <property type="term" value="F:N-acetyltransferase activity"/>
    <property type="evidence" value="ECO:0007669"/>
    <property type="project" value="InterPro"/>
</dbReference>
<evidence type="ECO:0000313" key="6">
    <source>
        <dbReference type="EMBL" id="NEZ56842.1"/>
    </source>
</evidence>
<dbReference type="NCBIfam" id="TIGR01575">
    <property type="entry name" value="rimI"/>
    <property type="match status" value="1"/>
</dbReference>
<sequence length="210" mass="24367">MQASSVQFVTDHPLASSEKVSIYLDLFIRVMTTLTYQVLTDELLPAVLRLDQVCLGGLWTEAGYRREIDSPNSDLLVLLANQDVIGLGCLWAILDEAHITTLAIHPDYHRQYLGQLLLIQLLQLARQRELTHATLEVRASNQKALSLYQKFGFRTAGQRKRYYQDGENALILWRSHLQNPEFLQQLKHLELECTETFRQHQYQWHPCNNH</sequence>
<evidence type="ECO:0000256" key="4">
    <source>
        <dbReference type="ARBA" id="ARBA00023315"/>
    </source>
</evidence>
<dbReference type="EMBL" id="QXHD01000004">
    <property type="protein sequence ID" value="NEZ56842.1"/>
    <property type="molecule type" value="Genomic_DNA"/>
</dbReference>
<evidence type="ECO:0000256" key="1">
    <source>
        <dbReference type="ARBA" id="ARBA00005395"/>
    </source>
</evidence>
<evidence type="ECO:0000259" key="5">
    <source>
        <dbReference type="PROSITE" id="PS51186"/>
    </source>
</evidence>
<dbReference type="InterPro" id="IPR016181">
    <property type="entry name" value="Acyl_CoA_acyltransferase"/>
</dbReference>
<keyword evidence="4" id="KW-0012">Acyltransferase</keyword>
<dbReference type="PROSITE" id="PS51186">
    <property type="entry name" value="GNAT"/>
    <property type="match status" value="1"/>
</dbReference>
<dbReference type="SUPFAM" id="SSF55729">
    <property type="entry name" value="Acyl-CoA N-acyltransferases (Nat)"/>
    <property type="match status" value="1"/>
</dbReference>
<dbReference type="InterPro" id="IPR000182">
    <property type="entry name" value="GNAT_dom"/>
</dbReference>